<evidence type="ECO:0000259" key="9">
    <source>
        <dbReference type="PROSITE" id="PS50108"/>
    </source>
</evidence>
<geneLocation type="mitochondrion" evidence="12"/>
<protein>
    <recommendedName>
        <fullName evidence="14">CRIB domain-containing protein</fullName>
    </recommendedName>
</protein>
<comment type="subcellular location">
    <subcellularLocation>
        <location evidence="2">Cytoplasm</location>
        <location evidence="2">Cytoskeleton</location>
    </subcellularLocation>
    <subcellularLocation>
        <location evidence="1">Nucleus</location>
    </subcellularLocation>
</comment>
<dbReference type="PROSITE" id="PS50108">
    <property type="entry name" value="CRIB"/>
    <property type="match status" value="1"/>
</dbReference>
<dbReference type="CDD" id="cd00132">
    <property type="entry name" value="CRIB"/>
    <property type="match status" value="1"/>
</dbReference>
<organism evidence="12 13">
    <name type="scientific">Plasmodiophora brassicae</name>
    <name type="common">Clubroot disease agent</name>
    <dbReference type="NCBI Taxonomy" id="37360"/>
    <lineage>
        <taxon>Eukaryota</taxon>
        <taxon>Sar</taxon>
        <taxon>Rhizaria</taxon>
        <taxon>Endomyxa</taxon>
        <taxon>Phytomyxea</taxon>
        <taxon>Plasmodiophorida</taxon>
        <taxon>Plasmodiophoridae</taxon>
        <taxon>Plasmodiophora</taxon>
    </lineage>
</organism>
<dbReference type="Pfam" id="PF02205">
    <property type="entry name" value="WH2"/>
    <property type="match status" value="2"/>
</dbReference>
<dbReference type="InterPro" id="IPR036936">
    <property type="entry name" value="CRIB_dom_sf"/>
</dbReference>
<dbReference type="InterPro" id="IPR000697">
    <property type="entry name" value="WH1/EVH1_dom"/>
</dbReference>
<dbReference type="SUPFAM" id="SSF50729">
    <property type="entry name" value="PH domain-like"/>
    <property type="match status" value="1"/>
</dbReference>
<feature type="domain" description="WH2" evidence="11">
    <location>
        <begin position="371"/>
        <end position="388"/>
    </location>
</feature>
<dbReference type="AlphaFoldDB" id="A0A3P3YHE0"/>
<sequence>MSTGLVANAQVSQEQQDAIRKILGGTASPLCFGICRVLMAAPNGGGWQDTNLWGAITLIMDRSRNAKIIRVYDLQTYDVIFDEELYVGMQYLAARAYFHTVEVYGAILGFDFTNEQDAYNFHNRVVSMVPPAQMPAPPIIAQPAPSSSSGSFGIFDKMKVMFSKKEKEMQIGAPSNVVHRSHIGISGDKGFEVKNIPEEWKALFKASGIKPSDLKDQATASLVYNTISSHYRASYAGNQHYAEQHQQQQQQPDHDLADGMASLDIQQQQSYASHQEPEYDERAQQGQYAAYQYENDSPEQEAEQQYDQEYAQYDVSSPALPPPPPPPPVSAPPPPPPPTGRSALLSQIQAGAQLRRSTPAPPAAAAPPANPRNALLNQIQTGVALRRVEPRRDDEDTNDGALPDLTSMRDDDKTTMMNHIKSLLDARRDVIAADDDDDNDDWD</sequence>
<dbReference type="GO" id="GO:0005634">
    <property type="term" value="C:nucleus"/>
    <property type="evidence" value="ECO:0007669"/>
    <property type="project" value="UniProtKB-SubCell"/>
</dbReference>
<evidence type="ECO:0000259" key="10">
    <source>
        <dbReference type="PROSITE" id="PS50229"/>
    </source>
</evidence>
<evidence type="ECO:0008006" key="14">
    <source>
        <dbReference type="Google" id="ProtNLM"/>
    </source>
</evidence>
<dbReference type="InterPro" id="IPR003124">
    <property type="entry name" value="WH2_dom"/>
</dbReference>
<dbReference type="CDD" id="cd21762">
    <property type="entry name" value="WH2"/>
    <property type="match status" value="1"/>
</dbReference>
<dbReference type="PROSITE" id="PS50229">
    <property type="entry name" value="WH1"/>
    <property type="match status" value="1"/>
</dbReference>
<dbReference type="SMART" id="SM00285">
    <property type="entry name" value="PBD"/>
    <property type="match status" value="1"/>
</dbReference>
<evidence type="ECO:0000256" key="6">
    <source>
        <dbReference type="ARBA" id="ARBA00023212"/>
    </source>
</evidence>
<keyword evidence="4" id="KW-0597">Phosphoprotein</keyword>
<dbReference type="Pfam" id="PF00568">
    <property type="entry name" value="WH1"/>
    <property type="match status" value="1"/>
</dbReference>
<dbReference type="GO" id="GO:0007015">
    <property type="term" value="P:actin filament organization"/>
    <property type="evidence" value="ECO:0007669"/>
    <property type="project" value="InterPro"/>
</dbReference>
<keyword evidence="6" id="KW-0206">Cytoskeleton</keyword>
<name>A0A3P3YHE0_PLABS</name>
<dbReference type="SMART" id="SM00246">
    <property type="entry name" value="WH2"/>
    <property type="match status" value="2"/>
</dbReference>
<feature type="region of interest" description="Disordered" evidence="8">
    <location>
        <begin position="314"/>
        <end position="413"/>
    </location>
</feature>
<evidence type="ECO:0000256" key="7">
    <source>
        <dbReference type="ARBA" id="ARBA00023242"/>
    </source>
</evidence>
<dbReference type="Gene3D" id="6.10.280.150">
    <property type="match status" value="1"/>
</dbReference>
<evidence type="ECO:0000313" key="12">
    <source>
        <dbReference type="EMBL" id="SPQ99601.1"/>
    </source>
</evidence>
<feature type="compositionally biased region" description="Pro residues" evidence="8">
    <location>
        <begin position="319"/>
        <end position="339"/>
    </location>
</feature>
<dbReference type="GO" id="GO:0005856">
    <property type="term" value="C:cytoskeleton"/>
    <property type="evidence" value="ECO:0007669"/>
    <property type="project" value="UniProtKB-SubCell"/>
</dbReference>
<feature type="domain" description="WH2" evidence="11">
    <location>
        <begin position="340"/>
        <end position="357"/>
    </location>
</feature>
<accession>A0A3P3YHE0</accession>
<dbReference type="InterPro" id="IPR011026">
    <property type="entry name" value="WAS_C"/>
</dbReference>
<keyword evidence="7" id="KW-0539">Nucleus</keyword>
<dbReference type="SUPFAM" id="SSF47912">
    <property type="entry name" value="Wiscott-Aldrich syndrome protein, WASP, C-terminal domain"/>
    <property type="match status" value="1"/>
</dbReference>
<evidence type="ECO:0000256" key="2">
    <source>
        <dbReference type="ARBA" id="ARBA00004245"/>
    </source>
</evidence>
<evidence type="ECO:0000313" key="13">
    <source>
        <dbReference type="Proteomes" id="UP000290189"/>
    </source>
</evidence>
<reference evidence="12 13" key="1">
    <citation type="submission" date="2018-03" db="EMBL/GenBank/DDBJ databases">
        <authorList>
            <person name="Fogelqvist J."/>
        </authorList>
    </citation>
    <scope>NUCLEOTIDE SEQUENCE [LARGE SCALE GENOMIC DNA]</scope>
</reference>
<proteinExistence type="predicted"/>
<evidence type="ECO:0000259" key="11">
    <source>
        <dbReference type="PROSITE" id="PS51082"/>
    </source>
</evidence>
<dbReference type="PROSITE" id="PS51082">
    <property type="entry name" value="WH2"/>
    <property type="match status" value="2"/>
</dbReference>
<evidence type="ECO:0000256" key="1">
    <source>
        <dbReference type="ARBA" id="ARBA00004123"/>
    </source>
</evidence>
<dbReference type="InterPro" id="IPR011993">
    <property type="entry name" value="PH-like_dom_sf"/>
</dbReference>
<evidence type="ECO:0000256" key="3">
    <source>
        <dbReference type="ARBA" id="ARBA00022490"/>
    </source>
</evidence>
<keyword evidence="3" id="KW-0963">Cytoplasm</keyword>
<dbReference type="GO" id="GO:0003779">
    <property type="term" value="F:actin binding"/>
    <property type="evidence" value="ECO:0007669"/>
    <property type="project" value="InterPro"/>
</dbReference>
<dbReference type="Proteomes" id="UP000290189">
    <property type="component" value="Unassembled WGS sequence"/>
</dbReference>
<feature type="domain" description="CRIB" evidence="9">
    <location>
        <begin position="171"/>
        <end position="184"/>
    </location>
</feature>
<dbReference type="Gene3D" id="3.90.810.10">
    <property type="entry name" value="CRIB domain"/>
    <property type="match status" value="1"/>
</dbReference>
<dbReference type="Gene3D" id="2.30.29.30">
    <property type="entry name" value="Pleckstrin-homology domain (PH domain)/Phosphotyrosine-binding domain (PTB)"/>
    <property type="match status" value="1"/>
</dbReference>
<dbReference type="EMBL" id="OVEO01000012">
    <property type="protein sequence ID" value="SPQ99601.1"/>
    <property type="molecule type" value="Genomic_DNA"/>
</dbReference>
<dbReference type="SMART" id="SM00461">
    <property type="entry name" value="WH1"/>
    <property type="match status" value="1"/>
</dbReference>
<dbReference type="Pfam" id="PF00786">
    <property type="entry name" value="PBD"/>
    <property type="match status" value="1"/>
</dbReference>
<evidence type="ECO:0000256" key="8">
    <source>
        <dbReference type="SAM" id="MobiDB-lite"/>
    </source>
</evidence>
<dbReference type="InterPro" id="IPR000095">
    <property type="entry name" value="CRIB_dom"/>
</dbReference>
<gene>
    <name evidence="12" type="ORF">PLBR_LOCUS6816</name>
</gene>
<feature type="compositionally biased region" description="Pro residues" evidence="8">
    <location>
        <begin position="359"/>
        <end position="370"/>
    </location>
</feature>
<evidence type="ECO:0000256" key="4">
    <source>
        <dbReference type="ARBA" id="ARBA00022553"/>
    </source>
</evidence>
<keyword evidence="5" id="KW-0677">Repeat</keyword>
<feature type="domain" description="WH1" evidence="10">
    <location>
        <begin position="22"/>
        <end position="132"/>
    </location>
</feature>
<keyword evidence="12" id="KW-0496">Mitochondrion</keyword>
<evidence type="ECO:0000256" key="5">
    <source>
        <dbReference type="ARBA" id="ARBA00022737"/>
    </source>
</evidence>